<keyword evidence="3" id="KW-0813">Transport</keyword>
<keyword evidence="4" id="KW-1003">Cell membrane</keyword>
<evidence type="ECO:0000256" key="9">
    <source>
        <dbReference type="ARBA" id="ARBA00023180"/>
    </source>
</evidence>
<keyword evidence="5" id="KW-0472">Membrane</keyword>
<feature type="compositionally biased region" description="Low complexity" evidence="11">
    <location>
        <begin position="213"/>
        <end position="232"/>
    </location>
</feature>
<dbReference type="InterPro" id="IPR016140">
    <property type="entry name" value="Bifunc_inhib/LTP/seed_store"/>
</dbReference>
<dbReference type="FunFam" id="1.10.110.10:FF:000001">
    <property type="entry name" value="Bifunctional inhibitor/lipid-transfer protein/seed storage 2S albumin superfamily protein"/>
    <property type="match status" value="1"/>
</dbReference>
<reference evidence="13 14" key="1">
    <citation type="submission" date="2020-08" db="EMBL/GenBank/DDBJ databases">
        <title>Plant Genome Project.</title>
        <authorList>
            <person name="Zhang R.-G."/>
        </authorList>
    </citation>
    <scope>NUCLEOTIDE SEQUENCE [LARGE SCALE GENOMIC DNA]</scope>
    <source>
        <strain evidence="13">WSP0</strain>
        <tissue evidence="13">Leaf</tissue>
    </source>
</reference>
<feature type="region of interest" description="Disordered" evidence="11">
    <location>
        <begin position="213"/>
        <end position="267"/>
    </location>
</feature>
<dbReference type="GO" id="GO:0098552">
    <property type="term" value="C:side of membrane"/>
    <property type="evidence" value="ECO:0007669"/>
    <property type="project" value="UniProtKB-KW"/>
</dbReference>
<keyword evidence="14" id="KW-1185">Reference proteome</keyword>
<evidence type="ECO:0000256" key="11">
    <source>
        <dbReference type="SAM" id="MobiDB-lite"/>
    </source>
</evidence>
<dbReference type="InterPro" id="IPR043325">
    <property type="entry name" value="LTSS"/>
</dbReference>
<dbReference type="Gene3D" id="1.10.110.10">
    <property type="entry name" value="Plant lipid-transfer and hydrophobic proteins"/>
    <property type="match status" value="1"/>
</dbReference>
<dbReference type="CDD" id="cd00010">
    <property type="entry name" value="AAI_LTSS"/>
    <property type="match status" value="1"/>
</dbReference>
<comment type="similarity">
    <text evidence="2">Belongs to the plant LTP family.</text>
</comment>
<keyword evidence="10" id="KW-0449">Lipoprotein</keyword>
<feature type="domain" description="Bifunctional inhibitor/plant lipid transfer protein/seed storage helical" evidence="12">
    <location>
        <begin position="128"/>
        <end position="205"/>
    </location>
</feature>
<dbReference type="PRINTS" id="PR00382">
    <property type="entry name" value="LIPIDTRNSFER"/>
</dbReference>
<feature type="compositionally biased region" description="Low complexity" evidence="11">
    <location>
        <begin position="240"/>
        <end position="252"/>
    </location>
</feature>
<comment type="caution">
    <text evidence="13">The sequence shown here is derived from an EMBL/GenBank/DDBJ whole genome shotgun (WGS) entry which is preliminary data.</text>
</comment>
<sequence length="295" mass="30543">MVNWAKRSSETVDVKVHRGKPHARGREIARARLMGREIGTFPVTMRQAQSMLPLMRDFTESQQPAVGVALLPALLPVMKFMHGVKLVTCEARSKNSKPVEMAVKGVEMVLVLFSVLMLWNGAAAQSGCTRALMSLSPCLNYVNGNSSTPSPSCCSQLSNIVQSQPRCLCSLLNGGGSSMGVTVNQTLALALPGACDVQTPSVSQCNAAASAPANSAVPIPGPASAPVGSPAESPDDSSDDTPTTGSDSDIPSEGTGSKTVPTTSVSSDRITIQSTLHIAVFLVSVISSASAATGF</sequence>
<evidence type="ECO:0000256" key="6">
    <source>
        <dbReference type="ARBA" id="ARBA00022729"/>
    </source>
</evidence>
<evidence type="ECO:0000256" key="1">
    <source>
        <dbReference type="ARBA" id="ARBA00004609"/>
    </source>
</evidence>
<gene>
    <name evidence="13" type="ORF">RHGRI_035775</name>
</gene>
<keyword evidence="7" id="KW-0446">Lipid-binding</keyword>
<organism evidence="13 14">
    <name type="scientific">Rhododendron griersonianum</name>
    <dbReference type="NCBI Taxonomy" id="479676"/>
    <lineage>
        <taxon>Eukaryota</taxon>
        <taxon>Viridiplantae</taxon>
        <taxon>Streptophyta</taxon>
        <taxon>Embryophyta</taxon>
        <taxon>Tracheophyta</taxon>
        <taxon>Spermatophyta</taxon>
        <taxon>Magnoliopsida</taxon>
        <taxon>eudicotyledons</taxon>
        <taxon>Gunneridae</taxon>
        <taxon>Pentapetalae</taxon>
        <taxon>asterids</taxon>
        <taxon>Ericales</taxon>
        <taxon>Ericaceae</taxon>
        <taxon>Ericoideae</taxon>
        <taxon>Rhodoreae</taxon>
        <taxon>Rhododendron</taxon>
    </lineage>
</organism>
<keyword evidence="9" id="KW-0325">Glycoprotein</keyword>
<dbReference type="GO" id="GO:0008289">
    <property type="term" value="F:lipid binding"/>
    <property type="evidence" value="ECO:0007669"/>
    <property type="project" value="UniProtKB-KW"/>
</dbReference>
<dbReference type="EMBL" id="JACTNZ010000013">
    <property type="protein sequence ID" value="KAG5514481.1"/>
    <property type="molecule type" value="Genomic_DNA"/>
</dbReference>
<dbReference type="SMART" id="SM00499">
    <property type="entry name" value="AAI"/>
    <property type="match status" value="1"/>
</dbReference>
<proteinExistence type="inferred from homology"/>
<keyword evidence="8" id="KW-1015">Disulfide bond</keyword>
<evidence type="ECO:0000256" key="5">
    <source>
        <dbReference type="ARBA" id="ARBA00022622"/>
    </source>
</evidence>
<dbReference type="GO" id="GO:0005886">
    <property type="term" value="C:plasma membrane"/>
    <property type="evidence" value="ECO:0007669"/>
    <property type="project" value="UniProtKB-SubCell"/>
</dbReference>
<name>A0AAV6HQT9_9ERIC</name>
<dbReference type="Proteomes" id="UP000823749">
    <property type="component" value="Chromosome 13"/>
</dbReference>
<evidence type="ECO:0000256" key="4">
    <source>
        <dbReference type="ARBA" id="ARBA00022475"/>
    </source>
</evidence>
<keyword evidence="6" id="KW-0732">Signal</keyword>
<dbReference type="GO" id="GO:0006869">
    <property type="term" value="P:lipid transport"/>
    <property type="evidence" value="ECO:0007669"/>
    <property type="project" value="InterPro"/>
</dbReference>
<comment type="subcellular location">
    <subcellularLocation>
        <location evidence="1">Cell membrane</location>
        <topology evidence="1">Lipid-anchor</topology>
        <topology evidence="1">GPI-anchor</topology>
    </subcellularLocation>
</comment>
<dbReference type="InterPro" id="IPR000528">
    <property type="entry name" value="Plant_nsLTP"/>
</dbReference>
<feature type="compositionally biased region" description="Polar residues" evidence="11">
    <location>
        <begin position="254"/>
        <end position="267"/>
    </location>
</feature>
<dbReference type="AlphaFoldDB" id="A0AAV6HQT9"/>
<evidence type="ECO:0000256" key="3">
    <source>
        <dbReference type="ARBA" id="ARBA00022448"/>
    </source>
</evidence>
<evidence type="ECO:0000256" key="8">
    <source>
        <dbReference type="ARBA" id="ARBA00023157"/>
    </source>
</evidence>
<accession>A0AAV6HQT9</accession>
<dbReference type="InterPro" id="IPR036312">
    <property type="entry name" value="Bifun_inhib/LTP/seed_sf"/>
</dbReference>
<dbReference type="PANTHER" id="PTHR33044">
    <property type="entry name" value="BIFUNCTIONAL INHIBITOR/LIPID-TRANSFER PROTEIN/SEED STORAGE 2S ALBUMIN SUPERFAMILY PROTEIN-RELATED"/>
    <property type="match status" value="1"/>
</dbReference>
<evidence type="ECO:0000313" key="13">
    <source>
        <dbReference type="EMBL" id="KAG5514481.1"/>
    </source>
</evidence>
<evidence type="ECO:0000313" key="14">
    <source>
        <dbReference type="Proteomes" id="UP000823749"/>
    </source>
</evidence>
<evidence type="ECO:0000256" key="2">
    <source>
        <dbReference type="ARBA" id="ARBA00009748"/>
    </source>
</evidence>
<dbReference type="SUPFAM" id="SSF47699">
    <property type="entry name" value="Bifunctional inhibitor/lipid-transfer protein/seed storage 2S albumin"/>
    <property type="match status" value="1"/>
</dbReference>
<protein>
    <recommendedName>
        <fullName evidence="12">Bifunctional inhibitor/plant lipid transfer protein/seed storage helical domain-containing protein</fullName>
    </recommendedName>
</protein>
<dbReference type="Pfam" id="PF14368">
    <property type="entry name" value="LTP_2"/>
    <property type="match status" value="1"/>
</dbReference>
<keyword evidence="5" id="KW-0336">GPI-anchor</keyword>
<evidence type="ECO:0000256" key="7">
    <source>
        <dbReference type="ARBA" id="ARBA00023121"/>
    </source>
</evidence>
<evidence type="ECO:0000259" key="12">
    <source>
        <dbReference type="SMART" id="SM00499"/>
    </source>
</evidence>
<evidence type="ECO:0000256" key="10">
    <source>
        <dbReference type="ARBA" id="ARBA00023288"/>
    </source>
</evidence>